<sequence>MHQQALLCQQVQDAIAVASDGQTHESRHESTVVFDVRGTTIRTTAHTLVGHGCSAALADDIHAHLAQGQDAEPIFADCDPKDFMSILDILHYGLDYADSSALARLSYIMAHIGLAPLAGGSSSGAANTLAPSIRPTGGSHLCDGERVRIHAEMRQLLPAILGADRSEAQQAAARHEHLDGLVHPRSADGTWHLTDDGHAYINDESGNLRAFILDAAVCGTPADDEARMWAERRYRHLDGMLAKAAPLRGAPSSGCRSDKGRSLAADPGPVQPSLLIVGSALAVPGIIAVLVLAEMFTRRW</sequence>
<dbReference type="Gene3D" id="3.30.710.10">
    <property type="entry name" value="Potassium Channel Kv1.1, Chain A"/>
    <property type="match status" value="1"/>
</dbReference>
<proteinExistence type="predicted"/>
<keyword evidence="1" id="KW-0472">Membrane</keyword>
<evidence type="ECO:0000313" key="3">
    <source>
        <dbReference type="Proteomes" id="UP000202511"/>
    </source>
</evidence>
<dbReference type="RefSeq" id="YP_009119843.1">
    <property type="nucleotide sequence ID" value="NC_026440.1"/>
</dbReference>
<dbReference type="GeneID" id="23462525"/>
<keyword evidence="1" id="KW-1133">Transmembrane helix</keyword>
<feature type="transmembrane region" description="Helical" evidence="1">
    <location>
        <begin position="274"/>
        <end position="293"/>
    </location>
</feature>
<organism evidence="2 3">
    <name type="scientific">Pandoravirus inopinatum</name>
    <dbReference type="NCBI Taxonomy" id="1605721"/>
    <lineage>
        <taxon>Viruses</taxon>
        <taxon>Pandoravirus</taxon>
    </lineage>
</organism>
<protein>
    <submittedName>
        <fullName evidence="2">BTB/POZ domain protein</fullName>
    </submittedName>
</protein>
<keyword evidence="1" id="KW-0812">Transmembrane</keyword>
<accession>A0A0B5IXT3</accession>
<name>A0A0B5IXT3_9VIRU</name>
<evidence type="ECO:0000256" key="1">
    <source>
        <dbReference type="SAM" id="Phobius"/>
    </source>
</evidence>
<reference evidence="2 3" key="1">
    <citation type="journal article" date="2015" name="Parasitol. Res.">
        <title>Viruses in close associations with free-living amoebae.</title>
        <authorList>
            <person name="Scheid P."/>
        </authorList>
    </citation>
    <scope>NUCLEOTIDE SEQUENCE [LARGE SCALE GENOMIC DNA]</scope>
    <source>
        <strain evidence="2">KlaHel</strain>
    </source>
</reference>
<dbReference type="EMBL" id="KP136319">
    <property type="protein sequence ID" value="AJF97608.1"/>
    <property type="molecule type" value="Genomic_DNA"/>
</dbReference>
<dbReference type="KEGG" id="vg:23462525"/>
<dbReference type="Proteomes" id="UP000202511">
    <property type="component" value="Segment"/>
</dbReference>
<dbReference type="InterPro" id="IPR011333">
    <property type="entry name" value="SKP1/BTB/POZ_sf"/>
</dbReference>
<evidence type="ECO:0000313" key="2">
    <source>
        <dbReference type="EMBL" id="AJF97608.1"/>
    </source>
</evidence>